<dbReference type="Proteomes" id="UP000553343">
    <property type="component" value="Unassembled WGS sequence"/>
</dbReference>
<sequence>METIIPLLEIIQRLRGPNGCAWDRKQTPTTMWKCLAEELYELEDAIVKDDEDNIVEELGDVLFQVLFIMEIYADAGRFSFDRVIKTVAEKMIRRHPHVYGNSRISSEDELNKQWDAIKAGEKRDAGTSQRRSALDNVPDGMPGLLRALKVSKSAVKAGFEWENLGQVLDTAVSEIHEFEAALSMDEDDAMLEFGDILFSLVNVARFAGFHPETALYRSTSKFEERFRMMEADIAKQGLDLKQMPPEEKEKHWQTAKQACTQKKP</sequence>
<dbReference type="GO" id="GO:0006203">
    <property type="term" value="P:dGTP catabolic process"/>
    <property type="evidence" value="ECO:0007669"/>
    <property type="project" value="TreeGrafter"/>
</dbReference>
<dbReference type="InterPro" id="IPR048015">
    <property type="entry name" value="NTP-PPase_MazG-like_N"/>
</dbReference>
<proteinExistence type="predicted"/>
<evidence type="ECO:0000259" key="2">
    <source>
        <dbReference type="Pfam" id="PF03819"/>
    </source>
</evidence>
<name>A0A850T3U8_9BACT</name>
<feature type="compositionally biased region" description="Polar residues" evidence="1">
    <location>
        <begin position="254"/>
        <end position="264"/>
    </location>
</feature>
<dbReference type="RefSeq" id="WP_178367218.1">
    <property type="nucleotide sequence ID" value="NZ_JACADJ010000045.1"/>
</dbReference>
<dbReference type="NCBIfam" id="NF007113">
    <property type="entry name" value="PRK09562.1"/>
    <property type="match status" value="1"/>
</dbReference>
<dbReference type="CDD" id="cd11529">
    <property type="entry name" value="NTP-PPase_MazG_Cterm"/>
    <property type="match status" value="1"/>
</dbReference>
<feature type="domain" description="NTP pyrophosphohydrolase MazG-like" evidence="2">
    <location>
        <begin position="26"/>
        <end position="98"/>
    </location>
</feature>
<dbReference type="PANTHER" id="PTHR30522">
    <property type="entry name" value="NUCLEOSIDE TRIPHOSPHATE PYROPHOSPHOHYDROLASE"/>
    <property type="match status" value="1"/>
</dbReference>
<feature type="region of interest" description="Disordered" evidence="1">
    <location>
        <begin position="241"/>
        <end position="264"/>
    </location>
</feature>
<dbReference type="EMBL" id="JACADJ010000045">
    <property type="protein sequence ID" value="NWH05761.1"/>
    <property type="molecule type" value="Genomic_DNA"/>
</dbReference>
<dbReference type="PANTHER" id="PTHR30522:SF0">
    <property type="entry name" value="NUCLEOSIDE TRIPHOSPHATE PYROPHOSPHOHYDROLASE"/>
    <property type="match status" value="1"/>
</dbReference>
<comment type="caution">
    <text evidence="3">The sequence shown here is derived from an EMBL/GenBank/DDBJ whole genome shotgun (WGS) entry which is preliminary data.</text>
</comment>
<dbReference type="CDD" id="cd11528">
    <property type="entry name" value="NTP-PPase_MazG_Nterm"/>
    <property type="match status" value="1"/>
</dbReference>
<dbReference type="NCBIfam" id="TIGR00444">
    <property type="entry name" value="mazG"/>
    <property type="match status" value="1"/>
</dbReference>
<dbReference type="GO" id="GO:0046052">
    <property type="term" value="P:UTP catabolic process"/>
    <property type="evidence" value="ECO:0007669"/>
    <property type="project" value="TreeGrafter"/>
</dbReference>
<dbReference type="Gene3D" id="1.10.287.1080">
    <property type="entry name" value="MazG-like"/>
    <property type="match status" value="2"/>
</dbReference>
<dbReference type="EC" id="3.6.1.9" evidence="3"/>
<dbReference type="InterPro" id="IPR048011">
    <property type="entry name" value="NTP-PPase_MazG-like_C"/>
</dbReference>
<gene>
    <name evidence="3" type="primary">mazG</name>
    <name evidence="3" type="ORF">HXW94_12330</name>
</gene>
<dbReference type="GO" id="GO:0046061">
    <property type="term" value="P:dATP catabolic process"/>
    <property type="evidence" value="ECO:0007669"/>
    <property type="project" value="TreeGrafter"/>
</dbReference>
<dbReference type="AlphaFoldDB" id="A0A850T3U8"/>
<keyword evidence="3" id="KW-0378">Hydrolase</keyword>
<organism evidence="3 4">
    <name type="scientific">Desulfobacter latus</name>
    <dbReference type="NCBI Taxonomy" id="2292"/>
    <lineage>
        <taxon>Bacteria</taxon>
        <taxon>Pseudomonadati</taxon>
        <taxon>Thermodesulfobacteriota</taxon>
        <taxon>Desulfobacteria</taxon>
        <taxon>Desulfobacterales</taxon>
        <taxon>Desulfobacteraceae</taxon>
        <taxon>Desulfobacter</taxon>
    </lineage>
</organism>
<keyword evidence="4" id="KW-1185">Reference proteome</keyword>
<dbReference type="SUPFAM" id="SSF101386">
    <property type="entry name" value="all-alpha NTP pyrophosphatases"/>
    <property type="match status" value="2"/>
</dbReference>
<protein>
    <submittedName>
        <fullName evidence="3">Nucleoside triphosphate pyrophosphohydrolase</fullName>
        <ecNumber evidence="3">3.6.1.9</ecNumber>
    </submittedName>
</protein>
<evidence type="ECO:0000313" key="3">
    <source>
        <dbReference type="EMBL" id="NWH05761.1"/>
    </source>
</evidence>
<evidence type="ECO:0000313" key="4">
    <source>
        <dbReference type="Proteomes" id="UP000553343"/>
    </source>
</evidence>
<dbReference type="Pfam" id="PF03819">
    <property type="entry name" value="MazG"/>
    <property type="match status" value="1"/>
</dbReference>
<dbReference type="InterPro" id="IPR004518">
    <property type="entry name" value="MazG-like_dom"/>
</dbReference>
<dbReference type="GO" id="GO:0046076">
    <property type="term" value="P:dTTP catabolic process"/>
    <property type="evidence" value="ECO:0007669"/>
    <property type="project" value="TreeGrafter"/>
</dbReference>
<dbReference type="GO" id="GO:0046047">
    <property type="term" value="P:TTP catabolic process"/>
    <property type="evidence" value="ECO:0007669"/>
    <property type="project" value="TreeGrafter"/>
</dbReference>
<dbReference type="GO" id="GO:0006950">
    <property type="term" value="P:response to stress"/>
    <property type="evidence" value="ECO:0007669"/>
    <property type="project" value="UniProtKB-ARBA"/>
</dbReference>
<evidence type="ECO:0000256" key="1">
    <source>
        <dbReference type="SAM" id="MobiDB-lite"/>
    </source>
</evidence>
<dbReference type="GO" id="GO:0047429">
    <property type="term" value="F:nucleoside triphosphate diphosphatase activity"/>
    <property type="evidence" value="ECO:0007669"/>
    <property type="project" value="UniProtKB-EC"/>
</dbReference>
<dbReference type="FunFam" id="1.10.287.1080:FF:000001">
    <property type="entry name" value="Nucleoside triphosphate pyrophosphohydrolase"/>
    <property type="match status" value="1"/>
</dbReference>
<dbReference type="InterPro" id="IPR011551">
    <property type="entry name" value="NTP_PyrPHydrolase_MazG"/>
</dbReference>
<reference evidence="3 4" key="1">
    <citation type="submission" date="2020-06" db="EMBL/GenBank/DDBJ databases">
        <title>High-quality draft genome of sulfate reducer Desulfobacter latus type strain AcrS2 isolated from marine sediment.</title>
        <authorList>
            <person name="Hoppe M."/>
            <person name="Larsen C.K."/>
            <person name="Marshall I.P.G."/>
            <person name="Schramm A."/>
            <person name="Marietou A.G."/>
        </authorList>
    </citation>
    <scope>NUCLEOTIDE SEQUENCE [LARGE SCALE GENOMIC DNA]</scope>
    <source>
        <strain evidence="3 4">AcRS2</strain>
    </source>
</reference>
<dbReference type="GO" id="GO:0046081">
    <property type="term" value="P:dUTP catabolic process"/>
    <property type="evidence" value="ECO:0007669"/>
    <property type="project" value="TreeGrafter"/>
</dbReference>
<accession>A0A850T3U8</accession>